<dbReference type="SUPFAM" id="SSF51735">
    <property type="entry name" value="NAD(P)-binding Rossmann-fold domains"/>
    <property type="match status" value="1"/>
</dbReference>
<name>X1HC35_9ZZZZ</name>
<dbReference type="Pfam" id="PF00106">
    <property type="entry name" value="adh_short"/>
    <property type="match status" value="1"/>
</dbReference>
<organism evidence="1">
    <name type="scientific">marine sediment metagenome</name>
    <dbReference type="NCBI Taxonomy" id="412755"/>
    <lineage>
        <taxon>unclassified sequences</taxon>
        <taxon>metagenomes</taxon>
        <taxon>ecological metagenomes</taxon>
    </lineage>
</organism>
<dbReference type="EMBL" id="BARU01019329">
    <property type="protein sequence ID" value="GAH51414.1"/>
    <property type="molecule type" value="Genomic_DNA"/>
</dbReference>
<feature type="non-terminal residue" evidence="1">
    <location>
        <position position="1"/>
    </location>
</feature>
<dbReference type="Gene3D" id="3.40.50.720">
    <property type="entry name" value="NAD(P)-binding Rossmann-like Domain"/>
    <property type="match status" value="1"/>
</dbReference>
<comment type="caution">
    <text evidence="1">The sequence shown here is derived from an EMBL/GenBank/DDBJ whole genome shotgun (WGS) entry which is preliminary data.</text>
</comment>
<dbReference type="InterPro" id="IPR036291">
    <property type="entry name" value="NAD(P)-bd_dom_sf"/>
</dbReference>
<dbReference type="InterPro" id="IPR002347">
    <property type="entry name" value="SDR_fam"/>
</dbReference>
<accession>X1HC35</accession>
<dbReference type="AlphaFoldDB" id="X1HC35"/>
<evidence type="ECO:0008006" key="2">
    <source>
        <dbReference type="Google" id="ProtNLM"/>
    </source>
</evidence>
<gene>
    <name evidence="1" type="ORF">S03H2_31837</name>
</gene>
<proteinExistence type="predicted"/>
<protein>
    <recommendedName>
        <fullName evidence="2">Short-chain dehydrogenase/reductase SDR</fullName>
    </recommendedName>
</protein>
<sequence>DFSLEGKVALVTGGSRGIGRSSALGLAQAGADVVVASPETSGPGEGGCGDKETGAELLGGGSAYCQDGANKQSGQ</sequence>
<reference evidence="1" key="1">
    <citation type="journal article" date="2014" name="Front. Microbiol.">
        <title>High frequency of phylogenetically diverse reductive dehalogenase-homologous genes in deep subseafloor sedimentary metagenomes.</title>
        <authorList>
            <person name="Kawai M."/>
            <person name="Futagami T."/>
            <person name="Toyoda A."/>
            <person name="Takaki Y."/>
            <person name="Nishi S."/>
            <person name="Hori S."/>
            <person name="Arai W."/>
            <person name="Tsubouchi T."/>
            <person name="Morono Y."/>
            <person name="Uchiyama I."/>
            <person name="Ito T."/>
            <person name="Fujiyama A."/>
            <person name="Inagaki F."/>
            <person name="Takami H."/>
        </authorList>
    </citation>
    <scope>NUCLEOTIDE SEQUENCE</scope>
    <source>
        <strain evidence="1">Expedition CK06-06</strain>
    </source>
</reference>
<evidence type="ECO:0000313" key="1">
    <source>
        <dbReference type="EMBL" id="GAH51414.1"/>
    </source>
</evidence>